<evidence type="ECO:0000256" key="13">
    <source>
        <dbReference type="SAM" id="Phobius"/>
    </source>
</evidence>
<feature type="transmembrane region" description="Helical" evidence="13">
    <location>
        <begin position="6"/>
        <end position="27"/>
    </location>
</feature>
<dbReference type="GO" id="GO:0016705">
    <property type="term" value="F:oxidoreductase activity, acting on paired donors, with incorporation or reduction of molecular oxygen"/>
    <property type="evidence" value="ECO:0007669"/>
    <property type="project" value="InterPro"/>
</dbReference>
<dbReference type="GO" id="GO:0004497">
    <property type="term" value="F:monooxygenase activity"/>
    <property type="evidence" value="ECO:0007669"/>
    <property type="project" value="UniProtKB-KW"/>
</dbReference>
<evidence type="ECO:0000256" key="5">
    <source>
        <dbReference type="ARBA" id="ARBA00022617"/>
    </source>
</evidence>
<dbReference type="SUPFAM" id="SSF48264">
    <property type="entry name" value="Cytochrome P450"/>
    <property type="match status" value="1"/>
</dbReference>
<dbReference type="InterPro" id="IPR001128">
    <property type="entry name" value="Cyt_P450"/>
</dbReference>
<dbReference type="Proteomes" id="UP001212997">
    <property type="component" value="Unassembled WGS sequence"/>
</dbReference>
<comment type="subcellular location">
    <subcellularLocation>
        <location evidence="2">Membrane</location>
        <topology evidence="2">Single-pass membrane protein</topology>
    </subcellularLocation>
</comment>
<sequence>MIDDSPLLSTGYILLVAGLATYALLAFRSVRRSRLPYPPGPSPLPFLGNIKQIPQEKQALGYMHLAKEYGDIYHLSTLGNHIIVLSSSTHVDELLVKRSINSSDRSRMPMLNELMGWDFAFGVMPYGERWKNHRKLFDAWFRPSQVTSNWQQTQSDCAHSLLVNLLHSPDNFKIHIHRTVTTLITRVMYGFHIGDEHEHFVSITEKALNGFKVASTPGKYLVDTIPILKYVPSWFPGASFKRRAVEWKKLTYAMINLPFNLALSSIAEGKASRCFVADHINDSEESNLEGIDITTIPGTDTLVSTFMSFFLAMTLHPEAQRAAQEELDRVCRGRLPEFSDRASLPYIDALCIEVGRWASIAPFALPHTTTHDDIYDGYLIPAGAIIMANVWYGSPSHPSLRETLTIDPGRSHTMRRRIRSLTN</sequence>
<evidence type="ECO:0000256" key="11">
    <source>
        <dbReference type="ARBA" id="ARBA00023033"/>
    </source>
</evidence>
<evidence type="ECO:0000256" key="9">
    <source>
        <dbReference type="ARBA" id="ARBA00023002"/>
    </source>
</evidence>
<name>A0AAD5YA90_9APHY</name>
<reference evidence="14" key="1">
    <citation type="submission" date="2022-07" db="EMBL/GenBank/DDBJ databases">
        <title>Genome Sequence of Physisporinus lineatus.</title>
        <authorList>
            <person name="Buettner E."/>
        </authorList>
    </citation>
    <scope>NUCLEOTIDE SEQUENCE</scope>
    <source>
        <strain evidence="14">VT162</strain>
    </source>
</reference>
<keyword evidence="5" id="KW-0349">Heme</keyword>
<comment type="caution">
    <text evidence="14">The sequence shown here is derived from an EMBL/GenBank/DDBJ whole genome shotgun (WGS) entry which is preliminary data.</text>
</comment>
<dbReference type="InterPro" id="IPR050364">
    <property type="entry name" value="Cytochrome_P450_fung"/>
</dbReference>
<evidence type="ECO:0000256" key="8">
    <source>
        <dbReference type="ARBA" id="ARBA00022989"/>
    </source>
</evidence>
<dbReference type="AlphaFoldDB" id="A0AAD5YA90"/>
<gene>
    <name evidence="14" type="ORF">NLI96_g10268</name>
</gene>
<dbReference type="PRINTS" id="PR00463">
    <property type="entry name" value="EP450I"/>
</dbReference>
<keyword evidence="15" id="KW-1185">Reference proteome</keyword>
<keyword evidence="8 13" id="KW-1133">Transmembrane helix</keyword>
<dbReference type="Pfam" id="PF00067">
    <property type="entry name" value="p450"/>
    <property type="match status" value="1"/>
</dbReference>
<comment type="cofactor">
    <cofactor evidence="1">
        <name>heme</name>
        <dbReference type="ChEBI" id="CHEBI:30413"/>
    </cofactor>
</comment>
<protein>
    <recommendedName>
        <fullName evidence="16">Cytochrome P450</fullName>
    </recommendedName>
</protein>
<evidence type="ECO:0000256" key="2">
    <source>
        <dbReference type="ARBA" id="ARBA00004167"/>
    </source>
</evidence>
<keyword evidence="11" id="KW-0503">Monooxygenase</keyword>
<keyword evidence="6 13" id="KW-0812">Transmembrane</keyword>
<dbReference type="GO" id="GO:0020037">
    <property type="term" value="F:heme binding"/>
    <property type="evidence" value="ECO:0007669"/>
    <property type="project" value="InterPro"/>
</dbReference>
<evidence type="ECO:0000256" key="3">
    <source>
        <dbReference type="ARBA" id="ARBA00005179"/>
    </source>
</evidence>
<dbReference type="GO" id="GO:0005506">
    <property type="term" value="F:iron ion binding"/>
    <property type="evidence" value="ECO:0007669"/>
    <property type="project" value="InterPro"/>
</dbReference>
<evidence type="ECO:0000256" key="1">
    <source>
        <dbReference type="ARBA" id="ARBA00001971"/>
    </source>
</evidence>
<evidence type="ECO:0000256" key="12">
    <source>
        <dbReference type="ARBA" id="ARBA00023136"/>
    </source>
</evidence>
<keyword evidence="12 13" id="KW-0472">Membrane</keyword>
<evidence type="ECO:0000256" key="10">
    <source>
        <dbReference type="ARBA" id="ARBA00023004"/>
    </source>
</evidence>
<evidence type="ECO:0000256" key="4">
    <source>
        <dbReference type="ARBA" id="ARBA00010617"/>
    </source>
</evidence>
<dbReference type="InterPro" id="IPR036396">
    <property type="entry name" value="Cyt_P450_sf"/>
</dbReference>
<keyword evidence="7" id="KW-0479">Metal-binding</keyword>
<evidence type="ECO:0008006" key="16">
    <source>
        <dbReference type="Google" id="ProtNLM"/>
    </source>
</evidence>
<evidence type="ECO:0000313" key="14">
    <source>
        <dbReference type="EMBL" id="KAJ3477718.1"/>
    </source>
</evidence>
<evidence type="ECO:0000256" key="7">
    <source>
        <dbReference type="ARBA" id="ARBA00022723"/>
    </source>
</evidence>
<dbReference type="PANTHER" id="PTHR46300:SF7">
    <property type="entry name" value="P450, PUTATIVE (EUROFUNG)-RELATED"/>
    <property type="match status" value="1"/>
</dbReference>
<keyword evidence="10" id="KW-0408">Iron</keyword>
<dbReference type="Gene3D" id="1.10.630.10">
    <property type="entry name" value="Cytochrome P450"/>
    <property type="match status" value="1"/>
</dbReference>
<dbReference type="GO" id="GO:0016020">
    <property type="term" value="C:membrane"/>
    <property type="evidence" value="ECO:0007669"/>
    <property type="project" value="UniProtKB-SubCell"/>
</dbReference>
<dbReference type="EMBL" id="JANAWD010000570">
    <property type="protein sequence ID" value="KAJ3477718.1"/>
    <property type="molecule type" value="Genomic_DNA"/>
</dbReference>
<accession>A0AAD5YA90</accession>
<dbReference type="InterPro" id="IPR002401">
    <property type="entry name" value="Cyt_P450_E_grp-I"/>
</dbReference>
<proteinExistence type="inferred from homology"/>
<comment type="similarity">
    <text evidence="4">Belongs to the cytochrome P450 family.</text>
</comment>
<evidence type="ECO:0000256" key="6">
    <source>
        <dbReference type="ARBA" id="ARBA00022692"/>
    </source>
</evidence>
<dbReference type="PANTHER" id="PTHR46300">
    <property type="entry name" value="P450, PUTATIVE (EUROFUNG)-RELATED-RELATED"/>
    <property type="match status" value="1"/>
</dbReference>
<comment type="pathway">
    <text evidence="3">Secondary metabolite biosynthesis.</text>
</comment>
<organism evidence="14 15">
    <name type="scientific">Meripilus lineatus</name>
    <dbReference type="NCBI Taxonomy" id="2056292"/>
    <lineage>
        <taxon>Eukaryota</taxon>
        <taxon>Fungi</taxon>
        <taxon>Dikarya</taxon>
        <taxon>Basidiomycota</taxon>
        <taxon>Agaricomycotina</taxon>
        <taxon>Agaricomycetes</taxon>
        <taxon>Polyporales</taxon>
        <taxon>Meripilaceae</taxon>
        <taxon>Meripilus</taxon>
    </lineage>
</organism>
<keyword evidence="9" id="KW-0560">Oxidoreductase</keyword>
<evidence type="ECO:0000313" key="15">
    <source>
        <dbReference type="Proteomes" id="UP001212997"/>
    </source>
</evidence>